<comment type="pathway">
    <text evidence="4">Amino-acid biosynthesis; L-methionine biosynthesis via salvage pathway; L-methionine from S-methyl-5-thio-alpha-D-ribose 1-phosphate: step 4/6.</text>
</comment>
<comment type="similarity">
    <text evidence="4">Belongs to the HAD-like hydrolase superfamily. MasA/MtnC family.</text>
</comment>
<dbReference type="GO" id="GO:0043715">
    <property type="term" value="F:2,3-diketo-5-methylthiopentyl-1-phosphate enolase activity"/>
    <property type="evidence" value="ECO:0007669"/>
    <property type="project" value="UniProtKB-UniRule"/>
</dbReference>
<dbReference type="SFLD" id="SFLDF00044">
    <property type="entry name" value="enolase-phosphatase"/>
    <property type="match status" value="1"/>
</dbReference>
<protein>
    <recommendedName>
        <fullName evidence="4">Enolase-phosphatase E1</fullName>
        <ecNumber evidence="4">3.1.3.77</ecNumber>
    </recommendedName>
    <alternativeName>
        <fullName evidence="4">2,3-diketo-5-methylthio-1-phosphopentane phosphatase</fullName>
    </alternativeName>
</protein>
<dbReference type="STRING" id="686340.Metal_3598"/>
<dbReference type="EMBL" id="CM001475">
    <property type="protein sequence ID" value="EIC31245.1"/>
    <property type="molecule type" value="Genomic_DNA"/>
</dbReference>
<dbReference type="GO" id="GO:0019509">
    <property type="term" value="P:L-methionine salvage from methylthioadenosine"/>
    <property type="evidence" value="ECO:0007669"/>
    <property type="project" value="UniProtKB-UniRule"/>
</dbReference>
<dbReference type="InterPro" id="IPR006439">
    <property type="entry name" value="HAD-SF_hydro_IA"/>
</dbReference>
<evidence type="ECO:0000256" key="2">
    <source>
        <dbReference type="ARBA" id="ARBA00022801"/>
    </source>
</evidence>
<dbReference type="SUPFAM" id="SSF56784">
    <property type="entry name" value="HAD-like"/>
    <property type="match status" value="1"/>
</dbReference>
<dbReference type="AlphaFoldDB" id="H8GGX0"/>
<dbReference type="HOGENOM" id="CLU_023273_0_0_6"/>
<evidence type="ECO:0000313" key="6">
    <source>
        <dbReference type="Proteomes" id="UP000005090"/>
    </source>
</evidence>
<dbReference type="PRINTS" id="PR00413">
    <property type="entry name" value="HADHALOGNASE"/>
</dbReference>
<dbReference type="eggNOG" id="COG4229">
    <property type="taxonomic scope" value="Bacteria"/>
</dbReference>
<dbReference type="GO" id="GO:0043874">
    <property type="term" value="F:acireductone synthase activity"/>
    <property type="evidence" value="ECO:0007669"/>
    <property type="project" value="UniProtKB-EC"/>
</dbReference>
<keyword evidence="4" id="KW-0460">Magnesium</keyword>
<dbReference type="NCBIfam" id="TIGR01691">
    <property type="entry name" value="enolase-ppase"/>
    <property type="match status" value="1"/>
</dbReference>
<keyword evidence="1 4" id="KW-0028">Amino-acid biosynthesis</keyword>
<dbReference type="PANTHER" id="PTHR20371:SF1">
    <property type="entry name" value="ENOLASE-PHOSPHATASE E1"/>
    <property type="match status" value="1"/>
</dbReference>
<dbReference type="Gene3D" id="1.10.720.60">
    <property type="match status" value="1"/>
</dbReference>
<evidence type="ECO:0000256" key="3">
    <source>
        <dbReference type="ARBA" id="ARBA00023167"/>
    </source>
</evidence>
<dbReference type="HAMAP" id="MF_01681">
    <property type="entry name" value="Salvage_MtnC"/>
    <property type="match status" value="1"/>
</dbReference>
<comment type="function">
    <text evidence="4">Bifunctional enzyme that catalyzes the enolization of 2,3-diketo-5-methylthiopentyl-1-phosphate (DK-MTP-1-P) into the intermediate 2-hydroxy-3-keto-5-methylthiopentenyl-1-phosphate (HK-MTPenyl-1-P), which is then dephosphorylated to form the acireductone 1,2-dihydroxy-3-keto-5-methylthiopentene (DHK-MTPene).</text>
</comment>
<dbReference type="PANTHER" id="PTHR20371">
    <property type="entry name" value="ENOLASE-PHOSPHATASE E1"/>
    <property type="match status" value="1"/>
</dbReference>
<evidence type="ECO:0000256" key="1">
    <source>
        <dbReference type="ARBA" id="ARBA00022605"/>
    </source>
</evidence>
<comment type="catalytic activity">
    <reaction evidence="4">
        <text>5-methylsulfanyl-2,3-dioxopentyl phosphate + H2O = 1,2-dihydroxy-5-(methylsulfanyl)pent-1-en-3-one + phosphate</text>
        <dbReference type="Rhea" id="RHEA:21700"/>
        <dbReference type="ChEBI" id="CHEBI:15377"/>
        <dbReference type="ChEBI" id="CHEBI:43474"/>
        <dbReference type="ChEBI" id="CHEBI:49252"/>
        <dbReference type="ChEBI" id="CHEBI:58828"/>
        <dbReference type="EC" id="3.1.3.77"/>
    </reaction>
</comment>
<sequence length="230" mass="26306">MIKAIVTDIEGTTSSLSFVKDVLFPYARVHIAEFVRDHADDPEVRQLLRDVSWEAGKELDLGQTIAQLIEWIDQDKKITPLKALQGLIWEEGYRKGAFAGHIYEDAERNLKAWKACGLGLYIYSSGSVHAQKLLFSHTDYGDLTPWFSGYFDTRIGGKREVDSYRRIADELRLLPESLLFLSDIKEELDAARQAGFHTVWLVRDGKPDSDAEHRQAQDFDQIEIVFSNDR</sequence>
<dbReference type="CDD" id="cd01629">
    <property type="entry name" value="HAD_EP"/>
    <property type="match status" value="1"/>
</dbReference>
<keyword evidence="3 4" id="KW-0486">Methionine biosynthesis</keyword>
<comment type="cofactor">
    <cofactor evidence="4">
        <name>Mg(2+)</name>
        <dbReference type="ChEBI" id="CHEBI:18420"/>
    </cofactor>
    <text evidence="4">Binds 1 Mg(2+) ion per subunit.</text>
</comment>
<evidence type="ECO:0000313" key="5">
    <source>
        <dbReference type="EMBL" id="EIC31245.1"/>
    </source>
</evidence>
<keyword evidence="4" id="KW-0479">Metal-binding</keyword>
<dbReference type="GO" id="GO:0000287">
    <property type="term" value="F:magnesium ion binding"/>
    <property type="evidence" value="ECO:0007669"/>
    <property type="project" value="UniProtKB-UniRule"/>
</dbReference>
<comment type="subunit">
    <text evidence="4">Monomer.</text>
</comment>
<organism evidence="5 6">
    <name type="scientific">Methylomicrobium album BG8</name>
    <dbReference type="NCBI Taxonomy" id="686340"/>
    <lineage>
        <taxon>Bacteria</taxon>
        <taxon>Pseudomonadati</taxon>
        <taxon>Pseudomonadota</taxon>
        <taxon>Gammaproteobacteria</taxon>
        <taxon>Methylococcales</taxon>
        <taxon>Methylococcaceae</taxon>
        <taxon>Methylomicrobium</taxon>
    </lineage>
</organism>
<reference evidence="5 6" key="1">
    <citation type="journal article" date="2013" name="Genome Announc.">
        <title>Genome Sequence of the Obligate Gammaproteobacterial Methanotroph Methylomicrobium album Strain BG8.</title>
        <authorList>
            <person name="Kits K.D."/>
            <person name="Kalyuzhnaya M.G."/>
            <person name="Klotz M.G."/>
            <person name="Jetten M.S."/>
            <person name="Op den Camp H.J."/>
            <person name="Vuilleumier S."/>
            <person name="Bringel F."/>
            <person name="Dispirito A.A."/>
            <person name="Murrell J.C."/>
            <person name="Bruce D."/>
            <person name="Cheng J.F."/>
            <person name="Copeland A."/>
            <person name="Goodwin L."/>
            <person name="Hauser L."/>
            <person name="Lajus A."/>
            <person name="Land M.L."/>
            <person name="Lapidus A."/>
            <person name="Lucas S."/>
            <person name="Medigue C."/>
            <person name="Pitluck S."/>
            <person name="Woyke T."/>
            <person name="Zeytun A."/>
            <person name="Stein L.Y."/>
        </authorList>
    </citation>
    <scope>NUCLEOTIDE SEQUENCE [LARGE SCALE GENOMIC DNA]</scope>
    <source>
        <strain evidence="5 6">BG8</strain>
    </source>
</reference>
<comment type="pathway">
    <text evidence="4">Amino-acid biosynthesis; L-methionine biosynthesis via salvage pathway; L-methionine from S-methyl-5-thio-alpha-D-ribose 1-phosphate: step 3/6.</text>
</comment>
<dbReference type="GO" id="GO:0043716">
    <property type="term" value="F:2-hydroxy-3-keto-5-methylthiopentenyl-1-phosphate phosphatase activity"/>
    <property type="evidence" value="ECO:0007669"/>
    <property type="project" value="UniProtKB-UniRule"/>
</dbReference>
<dbReference type="EC" id="3.1.3.77" evidence="4"/>
<keyword evidence="2 4" id="KW-0378">Hydrolase</keyword>
<dbReference type="UniPathway" id="UPA00904">
    <property type="reaction ID" value="UER00876"/>
</dbReference>
<keyword evidence="6" id="KW-1185">Reference proteome</keyword>
<dbReference type="Gene3D" id="3.40.50.1000">
    <property type="entry name" value="HAD superfamily/HAD-like"/>
    <property type="match status" value="1"/>
</dbReference>
<dbReference type="SFLD" id="SFLDS00003">
    <property type="entry name" value="Haloacid_Dehalogenase"/>
    <property type="match status" value="1"/>
</dbReference>
<dbReference type="InterPro" id="IPR036412">
    <property type="entry name" value="HAD-like_sf"/>
</dbReference>
<evidence type="ECO:0000256" key="4">
    <source>
        <dbReference type="HAMAP-Rule" id="MF_01681"/>
    </source>
</evidence>
<gene>
    <name evidence="4" type="primary">mtnC</name>
    <name evidence="5" type="ORF">Metal_3598</name>
</gene>
<dbReference type="Pfam" id="PF00702">
    <property type="entry name" value="Hydrolase"/>
    <property type="match status" value="1"/>
</dbReference>
<dbReference type="SFLD" id="SFLDG01129">
    <property type="entry name" value="C1.5:_HAD__Beta-PGM__Phosphata"/>
    <property type="match status" value="1"/>
</dbReference>
<dbReference type="Proteomes" id="UP000005090">
    <property type="component" value="Chromosome"/>
</dbReference>
<name>H8GGX0_METAL</name>
<dbReference type="InterPro" id="IPR023943">
    <property type="entry name" value="Enolase-ppase_E1"/>
</dbReference>
<dbReference type="InterPro" id="IPR023214">
    <property type="entry name" value="HAD_sf"/>
</dbReference>
<dbReference type="RefSeq" id="WP_005374478.1">
    <property type="nucleotide sequence ID" value="NZ_CM001475.1"/>
</dbReference>
<dbReference type="SFLD" id="SFLDG01133">
    <property type="entry name" value="C1.5.4:_Enolase-phosphatase_Li"/>
    <property type="match status" value="1"/>
</dbReference>
<proteinExistence type="inferred from homology"/>
<accession>H8GGX0</accession>